<dbReference type="InterPro" id="IPR036821">
    <property type="entry name" value="Peptide_deformylase_sf"/>
</dbReference>
<dbReference type="EMBL" id="BAAFSF010000004">
    <property type="protein sequence ID" value="GAB1252344.1"/>
    <property type="molecule type" value="Genomic_DNA"/>
</dbReference>
<dbReference type="HAMAP" id="MF_00163">
    <property type="entry name" value="Pep_deformylase"/>
    <property type="match status" value="1"/>
</dbReference>
<keyword evidence="4" id="KW-0648">Protein biosynthesis</keyword>
<feature type="binding site" evidence="4">
    <location>
        <position position="97"/>
    </location>
    <ligand>
        <name>Fe cation</name>
        <dbReference type="ChEBI" id="CHEBI:24875"/>
    </ligand>
</feature>
<feature type="binding site" evidence="4">
    <location>
        <position position="143"/>
    </location>
    <ligand>
        <name>Fe cation</name>
        <dbReference type="ChEBI" id="CHEBI:24875"/>
    </ligand>
</feature>
<organism evidence="5 6">
    <name type="scientific">Porphyromonas miyakawae</name>
    <dbReference type="NCBI Taxonomy" id="3137470"/>
    <lineage>
        <taxon>Bacteria</taxon>
        <taxon>Pseudomonadati</taxon>
        <taxon>Bacteroidota</taxon>
        <taxon>Bacteroidia</taxon>
        <taxon>Bacteroidales</taxon>
        <taxon>Porphyromonadaceae</taxon>
        <taxon>Porphyromonas</taxon>
    </lineage>
</organism>
<accession>A0ABQ0E3R2</accession>
<evidence type="ECO:0000313" key="6">
    <source>
        <dbReference type="Proteomes" id="UP001628220"/>
    </source>
</evidence>
<sequence>MLPIYLYGHPQLREIAQDISADYPDLEKLIADMWDTMYASDGVGLAAPQVGLPIRLLVIDGDPLKKDFPECKDFKRCMINAHFIEETGKQVSYDEGCLSIPFIYESVTRPDTITVQYVDEHFEPHTETLTGYAARIVQHEYDHLEGVLFTDRVSPLRKQLLKKKLHMIEEGRIKPDYAYIVAPPKRKKLH</sequence>
<dbReference type="RefSeq" id="WP_411916101.1">
    <property type="nucleotide sequence ID" value="NZ_BAAFSF010000004.1"/>
</dbReference>
<comment type="function">
    <text evidence="4">Removes the formyl group from the N-terminal Met of newly synthesized proteins. Requires at least a dipeptide for an efficient rate of reaction. N-terminal L-methionine is a prerequisite for activity but the enzyme has broad specificity at other positions.</text>
</comment>
<feature type="binding site" evidence="4">
    <location>
        <position position="139"/>
    </location>
    <ligand>
        <name>Fe cation</name>
        <dbReference type="ChEBI" id="CHEBI:24875"/>
    </ligand>
</feature>
<dbReference type="EC" id="3.5.1.88" evidence="4"/>
<keyword evidence="4" id="KW-0408">Iron</keyword>
<keyword evidence="6" id="KW-1185">Reference proteome</keyword>
<comment type="cofactor">
    <cofactor evidence="4">
        <name>Fe(2+)</name>
        <dbReference type="ChEBI" id="CHEBI:29033"/>
    </cofactor>
    <text evidence="4">Binds 1 Fe(2+) ion.</text>
</comment>
<dbReference type="Proteomes" id="UP001628220">
    <property type="component" value="Unassembled WGS sequence"/>
</dbReference>
<dbReference type="NCBIfam" id="NF001159">
    <property type="entry name" value="PRK00150.1-3"/>
    <property type="match status" value="1"/>
</dbReference>
<dbReference type="PIRSF" id="PIRSF004749">
    <property type="entry name" value="Pep_def"/>
    <property type="match status" value="1"/>
</dbReference>
<dbReference type="SUPFAM" id="SSF56420">
    <property type="entry name" value="Peptide deformylase"/>
    <property type="match status" value="1"/>
</dbReference>
<gene>
    <name evidence="4 5" type="primary">def</name>
    <name evidence="5" type="ORF">Tsumi_14500</name>
</gene>
<dbReference type="InterPro" id="IPR023635">
    <property type="entry name" value="Peptide_deformylase"/>
</dbReference>
<evidence type="ECO:0000256" key="1">
    <source>
        <dbReference type="ARBA" id="ARBA00010759"/>
    </source>
</evidence>
<protein>
    <recommendedName>
        <fullName evidence="4">Peptide deformylase</fullName>
        <shortName evidence="4">PDF</shortName>
        <ecNumber evidence="4">3.5.1.88</ecNumber>
    </recommendedName>
    <alternativeName>
        <fullName evidence="4">Polypeptide deformylase</fullName>
    </alternativeName>
</protein>
<evidence type="ECO:0000256" key="3">
    <source>
        <dbReference type="ARBA" id="ARBA00022801"/>
    </source>
</evidence>
<dbReference type="NCBIfam" id="TIGR00079">
    <property type="entry name" value="pept_deformyl"/>
    <property type="match status" value="1"/>
</dbReference>
<dbReference type="PANTHER" id="PTHR10458:SF22">
    <property type="entry name" value="PEPTIDE DEFORMYLASE"/>
    <property type="match status" value="1"/>
</dbReference>
<keyword evidence="3 4" id="KW-0378">Hydrolase</keyword>
<keyword evidence="2 4" id="KW-0479">Metal-binding</keyword>
<dbReference type="Pfam" id="PF01327">
    <property type="entry name" value="Pep_deformylase"/>
    <property type="match status" value="1"/>
</dbReference>
<feature type="active site" evidence="4">
    <location>
        <position position="140"/>
    </location>
</feature>
<dbReference type="CDD" id="cd00487">
    <property type="entry name" value="Pep_deformylase"/>
    <property type="match status" value="1"/>
</dbReference>
<evidence type="ECO:0000313" key="5">
    <source>
        <dbReference type="EMBL" id="GAB1252344.1"/>
    </source>
</evidence>
<evidence type="ECO:0000256" key="2">
    <source>
        <dbReference type="ARBA" id="ARBA00022723"/>
    </source>
</evidence>
<comment type="catalytic activity">
    <reaction evidence="4">
        <text>N-terminal N-formyl-L-methionyl-[peptide] + H2O = N-terminal L-methionyl-[peptide] + formate</text>
        <dbReference type="Rhea" id="RHEA:24420"/>
        <dbReference type="Rhea" id="RHEA-COMP:10639"/>
        <dbReference type="Rhea" id="RHEA-COMP:10640"/>
        <dbReference type="ChEBI" id="CHEBI:15377"/>
        <dbReference type="ChEBI" id="CHEBI:15740"/>
        <dbReference type="ChEBI" id="CHEBI:49298"/>
        <dbReference type="ChEBI" id="CHEBI:64731"/>
        <dbReference type="EC" id="3.5.1.88"/>
    </reaction>
</comment>
<proteinExistence type="inferred from homology"/>
<dbReference type="Gene3D" id="3.90.45.10">
    <property type="entry name" value="Peptide deformylase"/>
    <property type="match status" value="1"/>
</dbReference>
<reference evidence="5 6" key="1">
    <citation type="journal article" date="2025" name="Int. J. Syst. Evol. Microbiol.">
        <title>Desulfovibrio falkowii sp. nov., Porphyromonas miyakawae sp. nov., Mediterraneibacter flintii sp. nov. and Owariibacterium komagatae gen. nov., sp. nov., isolated from human faeces.</title>
        <authorList>
            <person name="Hamaguchi T."/>
            <person name="Ohara M."/>
            <person name="Hisatomi A."/>
            <person name="Sekiguchi K."/>
            <person name="Takeda J.I."/>
            <person name="Ueyama J."/>
            <person name="Ito M."/>
            <person name="Nishiwaki H."/>
            <person name="Ogi T."/>
            <person name="Hirayama M."/>
            <person name="Ohkuma M."/>
            <person name="Sakamoto M."/>
            <person name="Ohno K."/>
        </authorList>
    </citation>
    <scope>NUCLEOTIDE SEQUENCE [LARGE SCALE GENOMIC DNA]</scope>
    <source>
        <strain evidence="5 6">13CB11C</strain>
    </source>
</reference>
<dbReference type="PRINTS" id="PR01576">
    <property type="entry name" value="PDEFORMYLASE"/>
</dbReference>
<comment type="caution">
    <text evidence="5">The sequence shown here is derived from an EMBL/GenBank/DDBJ whole genome shotgun (WGS) entry which is preliminary data.</text>
</comment>
<dbReference type="PANTHER" id="PTHR10458">
    <property type="entry name" value="PEPTIDE DEFORMYLASE"/>
    <property type="match status" value="1"/>
</dbReference>
<evidence type="ECO:0000256" key="4">
    <source>
        <dbReference type="HAMAP-Rule" id="MF_00163"/>
    </source>
</evidence>
<comment type="similarity">
    <text evidence="1 4">Belongs to the polypeptide deformylase family.</text>
</comment>
<name>A0ABQ0E3R2_9PORP</name>